<keyword evidence="4 5" id="KW-0472">Membrane</keyword>
<proteinExistence type="predicted"/>
<evidence type="ECO:0000256" key="2">
    <source>
        <dbReference type="ARBA" id="ARBA00022692"/>
    </source>
</evidence>
<sequence>MANSSHVTISGYPSHVLNSLALAGICVSLLVAFYYQLILGEIPCPLCMLQRIGLMLVGFGFFLNVRFGASAIHYAMIILSAIVGAGASLRQILLHITPGDPGFGSAVFGYHMYTWGFIAFMATIIFAAIMLVVDRNRLSGQSLHGATWLASLLGSLLLILGIANLASNILVCGFAVCSGDPQGYIFFR</sequence>
<dbReference type="EMBL" id="CP063982">
    <property type="protein sequence ID" value="UOD50733.1"/>
    <property type="molecule type" value="Genomic_DNA"/>
</dbReference>
<name>A0ABY4ALA7_9BURK</name>
<accession>A0ABY4ALA7</accession>
<dbReference type="Gene3D" id="1.20.1550.10">
    <property type="entry name" value="DsbB-like"/>
    <property type="match status" value="1"/>
</dbReference>
<keyword evidence="3 5" id="KW-1133">Transmembrane helix</keyword>
<reference evidence="6 7" key="1">
    <citation type="submission" date="2020-11" db="EMBL/GenBank/DDBJ databases">
        <title>Algicoccus daihaiensis sp.nov., isolated from Daihai Lake in Inner Mongolia.</title>
        <authorList>
            <person name="Kai J."/>
        </authorList>
    </citation>
    <scope>NUCLEOTIDE SEQUENCE [LARGE SCALE GENOMIC DNA]</scope>
    <source>
        <strain evidence="7">f23</strain>
    </source>
</reference>
<evidence type="ECO:0000313" key="7">
    <source>
        <dbReference type="Proteomes" id="UP000831607"/>
    </source>
</evidence>
<dbReference type="SUPFAM" id="SSF158442">
    <property type="entry name" value="DsbB-like"/>
    <property type="match status" value="1"/>
</dbReference>
<evidence type="ECO:0000256" key="5">
    <source>
        <dbReference type="SAM" id="Phobius"/>
    </source>
</evidence>
<dbReference type="InterPro" id="IPR003752">
    <property type="entry name" value="DiS_bond_form_DsbB/BdbC"/>
</dbReference>
<feature type="transmembrane region" description="Helical" evidence="5">
    <location>
        <begin position="113"/>
        <end position="133"/>
    </location>
</feature>
<dbReference type="Pfam" id="PF02600">
    <property type="entry name" value="DsbB"/>
    <property type="match status" value="1"/>
</dbReference>
<evidence type="ECO:0000256" key="3">
    <source>
        <dbReference type="ARBA" id="ARBA00022989"/>
    </source>
</evidence>
<organism evidence="6 7">
    <name type="scientific">Orrella daihaiensis</name>
    <dbReference type="NCBI Taxonomy" id="2782176"/>
    <lineage>
        <taxon>Bacteria</taxon>
        <taxon>Pseudomonadati</taxon>
        <taxon>Pseudomonadota</taxon>
        <taxon>Betaproteobacteria</taxon>
        <taxon>Burkholderiales</taxon>
        <taxon>Alcaligenaceae</taxon>
        <taxon>Orrella</taxon>
    </lineage>
</organism>
<feature type="transmembrane region" description="Helical" evidence="5">
    <location>
        <begin position="16"/>
        <end position="36"/>
    </location>
</feature>
<keyword evidence="2 5" id="KW-0812">Transmembrane</keyword>
<dbReference type="Proteomes" id="UP000831607">
    <property type="component" value="Chromosome"/>
</dbReference>
<evidence type="ECO:0000256" key="4">
    <source>
        <dbReference type="ARBA" id="ARBA00023136"/>
    </source>
</evidence>
<gene>
    <name evidence="6" type="ORF">DHf2319_02020</name>
</gene>
<feature type="transmembrane region" description="Helical" evidence="5">
    <location>
        <begin position="72"/>
        <end position="93"/>
    </location>
</feature>
<protein>
    <submittedName>
        <fullName evidence="6">Disulfide bond formation protein B</fullName>
    </submittedName>
</protein>
<comment type="subcellular location">
    <subcellularLocation>
        <location evidence="1">Membrane</location>
        <topology evidence="1">Multi-pass membrane protein</topology>
    </subcellularLocation>
</comment>
<feature type="transmembrane region" description="Helical" evidence="5">
    <location>
        <begin position="145"/>
        <end position="166"/>
    </location>
</feature>
<feature type="transmembrane region" description="Helical" evidence="5">
    <location>
        <begin position="48"/>
        <end position="65"/>
    </location>
</feature>
<keyword evidence="7" id="KW-1185">Reference proteome</keyword>
<evidence type="ECO:0000313" key="6">
    <source>
        <dbReference type="EMBL" id="UOD50733.1"/>
    </source>
</evidence>
<dbReference type="RefSeq" id="WP_243479144.1">
    <property type="nucleotide sequence ID" value="NZ_CP063982.1"/>
</dbReference>
<dbReference type="InterPro" id="IPR023380">
    <property type="entry name" value="DsbB-like_sf"/>
</dbReference>
<evidence type="ECO:0000256" key="1">
    <source>
        <dbReference type="ARBA" id="ARBA00004141"/>
    </source>
</evidence>